<reference evidence="1 2" key="1">
    <citation type="journal article" date="2017" name="Curr. Biol.">
        <title>Genome architecture and evolution of a unichromosomal asexual nematode.</title>
        <authorList>
            <person name="Fradin H."/>
            <person name="Zegar C."/>
            <person name="Gutwein M."/>
            <person name="Lucas J."/>
            <person name="Kovtun M."/>
            <person name="Corcoran D."/>
            <person name="Baugh L.R."/>
            <person name="Kiontke K."/>
            <person name="Gunsalus K."/>
            <person name="Fitch D.H."/>
            <person name="Piano F."/>
        </authorList>
    </citation>
    <scope>NUCLEOTIDE SEQUENCE [LARGE SCALE GENOMIC DNA]</scope>
    <source>
        <strain evidence="1">PF1309</strain>
    </source>
</reference>
<proteinExistence type="predicted"/>
<organism evidence="1 2">
    <name type="scientific">Diploscapter pachys</name>
    <dbReference type="NCBI Taxonomy" id="2018661"/>
    <lineage>
        <taxon>Eukaryota</taxon>
        <taxon>Metazoa</taxon>
        <taxon>Ecdysozoa</taxon>
        <taxon>Nematoda</taxon>
        <taxon>Chromadorea</taxon>
        <taxon>Rhabditida</taxon>
        <taxon>Rhabditina</taxon>
        <taxon>Rhabditomorpha</taxon>
        <taxon>Rhabditoidea</taxon>
        <taxon>Rhabditidae</taxon>
        <taxon>Diploscapter</taxon>
    </lineage>
</organism>
<dbReference type="GO" id="GO:0000976">
    <property type="term" value="F:transcription cis-regulatory region binding"/>
    <property type="evidence" value="ECO:0007669"/>
    <property type="project" value="TreeGrafter"/>
</dbReference>
<accession>A0A2A2JYZ0</accession>
<evidence type="ECO:0008006" key="3">
    <source>
        <dbReference type="Google" id="ProtNLM"/>
    </source>
</evidence>
<keyword evidence="2" id="KW-1185">Reference proteome</keyword>
<dbReference type="Proteomes" id="UP000218231">
    <property type="component" value="Unassembled WGS sequence"/>
</dbReference>
<dbReference type="PANTHER" id="PTHR34701:SF1">
    <property type="entry name" value="TRANSCRIPTIONAL REGULATOR MRAZ"/>
    <property type="match status" value="1"/>
</dbReference>
<comment type="caution">
    <text evidence="1">The sequence shown here is derived from an EMBL/GenBank/DDBJ whole genome shotgun (WGS) entry which is preliminary data.</text>
</comment>
<evidence type="ECO:0000313" key="1">
    <source>
        <dbReference type="EMBL" id="PAV66830.1"/>
    </source>
</evidence>
<name>A0A2A2JYZ0_9BILA</name>
<dbReference type="PANTHER" id="PTHR34701">
    <property type="entry name" value="TRANSCRIPTIONAL REGULATOR MRAZ"/>
    <property type="match status" value="1"/>
</dbReference>
<dbReference type="CDD" id="cd16321">
    <property type="entry name" value="MraZ_C"/>
    <property type="match status" value="1"/>
</dbReference>
<dbReference type="InterPro" id="IPR003444">
    <property type="entry name" value="MraZ"/>
</dbReference>
<dbReference type="SUPFAM" id="SSF89447">
    <property type="entry name" value="AbrB/MazE/MraZ-like"/>
    <property type="match status" value="1"/>
</dbReference>
<protein>
    <recommendedName>
        <fullName evidence="3">MraZ domain-containing protein</fullName>
    </recommendedName>
</protein>
<dbReference type="EMBL" id="LIAE01010031">
    <property type="protein sequence ID" value="PAV66830.1"/>
    <property type="molecule type" value="Genomic_DNA"/>
</dbReference>
<dbReference type="GO" id="GO:2000143">
    <property type="term" value="P:negative regulation of DNA-templated transcription initiation"/>
    <property type="evidence" value="ECO:0007669"/>
    <property type="project" value="TreeGrafter"/>
</dbReference>
<gene>
    <name evidence="1" type="ORF">WR25_16086</name>
</gene>
<dbReference type="CDD" id="cd16320">
    <property type="entry name" value="MraZ_N"/>
    <property type="match status" value="1"/>
</dbReference>
<dbReference type="Gene3D" id="3.40.1550.20">
    <property type="entry name" value="Transcriptional regulator MraZ domain"/>
    <property type="match status" value="1"/>
</dbReference>
<evidence type="ECO:0000313" key="2">
    <source>
        <dbReference type="Proteomes" id="UP000218231"/>
    </source>
</evidence>
<dbReference type="InterPro" id="IPR038619">
    <property type="entry name" value="MraZ_sf"/>
</dbReference>
<dbReference type="InterPro" id="IPR037914">
    <property type="entry name" value="SpoVT-AbrB_sf"/>
</dbReference>
<dbReference type="InterPro" id="IPR035644">
    <property type="entry name" value="MraZ_C"/>
</dbReference>
<dbReference type="AlphaFoldDB" id="A0A2A2JYZ0"/>
<sequence>MGVFPARLAAFRGLFPAHPQKSRCIPDDEPCASGCETGVLERGDYQGSGLALVDDKGRVAIPNALRHTLAANAPRADGKDGGTVIIAAHEDQPCLIAYDPAYIAELKRELNERVALSRGADGKIDHNIKRGGANGEAVPFDGSGRFIMPGFPRFYANIGAHAFFWGTLDYIEIWDPKTLLSTPGIAPQMVAACRYYCQDKGVPLD</sequence>
<dbReference type="InterPro" id="IPR035642">
    <property type="entry name" value="MraZ_N"/>
</dbReference>
<dbReference type="GO" id="GO:0003700">
    <property type="term" value="F:DNA-binding transcription factor activity"/>
    <property type="evidence" value="ECO:0007669"/>
    <property type="project" value="InterPro"/>
</dbReference>